<organism evidence="5">
    <name type="scientific">viral metagenome</name>
    <dbReference type="NCBI Taxonomy" id="1070528"/>
    <lineage>
        <taxon>unclassified sequences</taxon>
        <taxon>metagenomes</taxon>
        <taxon>organismal metagenomes</taxon>
    </lineage>
</organism>
<dbReference type="CDD" id="cd14498">
    <property type="entry name" value="DSP"/>
    <property type="match status" value="1"/>
</dbReference>
<evidence type="ECO:0008006" key="6">
    <source>
        <dbReference type="Google" id="ProtNLM"/>
    </source>
</evidence>
<dbReference type="InterPro" id="IPR029021">
    <property type="entry name" value="Prot-tyrosine_phosphatase-like"/>
</dbReference>
<dbReference type="SMART" id="SM00195">
    <property type="entry name" value="DSPc"/>
    <property type="match status" value="1"/>
</dbReference>
<dbReference type="GO" id="GO:0043409">
    <property type="term" value="P:negative regulation of MAPK cascade"/>
    <property type="evidence" value="ECO:0007669"/>
    <property type="project" value="TreeGrafter"/>
</dbReference>
<dbReference type="PANTHER" id="PTHR10159:SF519">
    <property type="entry name" value="DUAL SPECIFICITY PROTEIN PHOSPHATASE MPK3"/>
    <property type="match status" value="1"/>
</dbReference>
<dbReference type="Pfam" id="PF00782">
    <property type="entry name" value="DSPc"/>
    <property type="match status" value="1"/>
</dbReference>
<dbReference type="InterPro" id="IPR016130">
    <property type="entry name" value="Tyr_Pase_AS"/>
</dbReference>
<accession>A0A6C0B3H3</accession>
<evidence type="ECO:0000256" key="1">
    <source>
        <dbReference type="ARBA" id="ARBA00022801"/>
    </source>
</evidence>
<dbReference type="InterPro" id="IPR000340">
    <property type="entry name" value="Dual-sp_phosphatase_cat-dom"/>
</dbReference>
<evidence type="ECO:0000313" key="5">
    <source>
        <dbReference type="EMBL" id="QHS86612.1"/>
    </source>
</evidence>
<feature type="domain" description="Tyrosine-protein phosphatase" evidence="3">
    <location>
        <begin position="53"/>
        <end position="195"/>
    </location>
</feature>
<protein>
    <recommendedName>
        <fullName evidence="6">Dual specificity phosphatase catalytic domain</fullName>
    </recommendedName>
</protein>
<dbReference type="PROSITE" id="PS50056">
    <property type="entry name" value="TYR_PHOSPHATASE_2"/>
    <property type="match status" value="1"/>
</dbReference>
<dbReference type="InterPro" id="IPR020422">
    <property type="entry name" value="TYR_PHOSPHATASE_DUAL_dom"/>
</dbReference>
<name>A0A6C0B3H3_9ZZZZ</name>
<evidence type="ECO:0000256" key="2">
    <source>
        <dbReference type="ARBA" id="ARBA00022912"/>
    </source>
</evidence>
<dbReference type="PROSITE" id="PS00383">
    <property type="entry name" value="TYR_PHOSPHATASE_1"/>
    <property type="match status" value="1"/>
</dbReference>
<evidence type="ECO:0000259" key="4">
    <source>
        <dbReference type="PROSITE" id="PS50056"/>
    </source>
</evidence>
<dbReference type="PROSITE" id="PS50054">
    <property type="entry name" value="TYR_PHOSPHATASE_DUAL"/>
    <property type="match status" value="1"/>
</dbReference>
<dbReference type="GO" id="GO:0004721">
    <property type="term" value="F:phosphoprotein phosphatase activity"/>
    <property type="evidence" value="ECO:0007669"/>
    <property type="project" value="UniProtKB-KW"/>
</dbReference>
<keyword evidence="1" id="KW-0378">Hydrolase</keyword>
<evidence type="ECO:0000259" key="3">
    <source>
        <dbReference type="PROSITE" id="PS50054"/>
    </source>
</evidence>
<feature type="domain" description="Tyrosine specific protein phosphatases" evidence="4">
    <location>
        <begin position="114"/>
        <end position="174"/>
    </location>
</feature>
<dbReference type="EMBL" id="MN739059">
    <property type="protein sequence ID" value="QHS86612.1"/>
    <property type="molecule type" value="Genomic_DNA"/>
</dbReference>
<reference evidence="5" key="1">
    <citation type="journal article" date="2020" name="Nature">
        <title>Giant virus diversity and host interactions through global metagenomics.</title>
        <authorList>
            <person name="Schulz F."/>
            <person name="Roux S."/>
            <person name="Paez-Espino D."/>
            <person name="Jungbluth S."/>
            <person name="Walsh D.A."/>
            <person name="Denef V.J."/>
            <person name="McMahon K.D."/>
            <person name="Konstantinidis K.T."/>
            <person name="Eloe-Fadrosh E.A."/>
            <person name="Kyrpides N.C."/>
            <person name="Woyke T."/>
        </authorList>
    </citation>
    <scope>NUCLEOTIDE SEQUENCE</scope>
    <source>
        <strain evidence="5">GVMAG-M-3300009422-16</strain>
    </source>
</reference>
<proteinExistence type="predicted"/>
<dbReference type="AlphaFoldDB" id="A0A6C0B3H3"/>
<dbReference type="GO" id="GO:0005737">
    <property type="term" value="C:cytoplasm"/>
    <property type="evidence" value="ECO:0007669"/>
    <property type="project" value="TreeGrafter"/>
</dbReference>
<keyword evidence="2" id="KW-0904">Protein phosphatase</keyword>
<dbReference type="PANTHER" id="PTHR10159">
    <property type="entry name" value="DUAL SPECIFICITY PROTEIN PHOSPHATASE"/>
    <property type="match status" value="1"/>
</dbReference>
<dbReference type="InterPro" id="IPR000387">
    <property type="entry name" value="Tyr_Pase_dom"/>
</dbReference>
<dbReference type="SUPFAM" id="SSF52799">
    <property type="entry name" value="(Phosphotyrosine protein) phosphatases II"/>
    <property type="match status" value="1"/>
</dbReference>
<sequence length="195" mass="23305">MDYIYNAYCMSQIFFDKGSYYISNKELDDYIKTKRVFGSNSKGLACMYDLTYKPDFIIKQLLLGNAYNARNFYALEKDRIGLIINCSKDIPNYFEDEIEYLRVNVEDKLDQCIYKYLDTTITAMHEYLTDNPNKNILVHCFMGSSRSATVIIAYLIKYRKYTRRDALLFLKQKRHLVNINVDFFKQLKLFEEEYR</sequence>
<dbReference type="Gene3D" id="3.90.190.10">
    <property type="entry name" value="Protein tyrosine phosphatase superfamily"/>
    <property type="match status" value="1"/>
</dbReference>